<proteinExistence type="predicted"/>
<dbReference type="EMBL" id="AP024613">
    <property type="protein sequence ID" value="BCV46609.1"/>
    <property type="molecule type" value="Genomic_DNA"/>
</dbReference>
<dbReference type="Proteomes" id="UP000825078">
    <property type="component" value="Chromosome"/>
</dbReference>
<keyword evidence="1" id="KW-1133">Transmembrane helix</keyword>
<keyword evidence="1" id="KW-0472">Membrane</keyword>
<organism evidence="2 3">
    <name type="scientific">Shewanella algae</name>
    <dbReference type="NCBI Taxonomy" id="38313"/>
    <lineage>
        <taxon>Bacteria</taxon>
        <taxon>Pseudomonadati</taxon>
        <taxon>Pseudomonadota</taxon>
        <taxon>Gammaproteobacteria</taxon>
        <taxon>Alteromonadales</taxon>
        <taxon>Shewanellaceae</taxon>
        <taxon>Shewanella</taxon>
    </lineage>
</organism>
<evidence type="ECO:0000313" key="3">
    <source>
        <dbReference type="Proteomes" id="UP000825078"/>
    </source>
</evidence>
<reference evidence="2" key="1">
    <citation type="submission" date="2021-05" db="EMBL/GenBank/DDBJ databases">
        <title>Molecular characterization for Shewanella algae harboring chromosomal blaOXA-55-like strains isolated from clinical and environment sample.</title>
        <authorList>
            <person name="Ohama Y."/>
            <person name="Aoki K."/>
            <person name="Harada S."/>
            <person name="Moriya K."/>
            <person name="Ishii Y."/>
            <person name="Tateda K."/>
        </authorList>
    </citation>
    <scope>NUCLEOTIDE SEQUENCE</scope>
    <source>
        <strain evidence="2">TUM17379</strain>
    </source>
</reference>
<gene>
    <name evidence="2" type="ORF">TUM17379_36270</name>
</gene>
<sequence>MFIKWLNIIHTSNISFDITFKDDFIPILGTEQVSQLKGSTKIRAVLAYHAALIELMAINSLLSFKLLILDTPKQHEIHNDDLNNYIIELKTYVKNMIYKLFSQLLSIVILVILMI</sequence>
<dbReference type="AlphaFoldDB" id="A0AAD1NPP1"/>
<protein>
    <submittedName>
        <fullName evidence="2">Uncharacterized protein</fullName>
    </submittedName>
</protein>
<feature type="transmembrane region" description="Helical" evidence="1">
    <location>
        <begin position="96"/>
        <end position="114"/>
    </location>
</feature>
<evidence type="ECO:0000256" key="1">
    <source>
        <dbReference type="SAM" id="Phobius"/>
    </source>
</evidence>
<keyword evidence="1" id="KW-0812">Transmembrane</keyword>
<evidence type="ECO:0000313" key="2">
    <source>
        <dbReference type="EMBL" id="BCV46609.1"/>
    </source>
</evidence>
<accession>A0AAD1NPP1</accession>
<name>A0AAD1NPP1_9GAMM</name>